<dbReference type="SMART" id="SM00487">
    <property type="entry name" value="DEXDc"/>
    <property type="match status" value="1"/>
</dbReference>
<dbReference type="Gene3D" id="3.30.2060.10">
    <property type="entry name" value="Penicillin-binding protein 1b domain"/>
    <property type="match status" value="1"/>
</dbReference>
<dbReference type="PANTHER" id="PTHR47964">
    <property type="entry name" value="ATP-DEPENDENT DNA HELICASE HOMOLOG RECG, CHLOROPLASTIC"/>
    <property type="match status" value="1"/>
</dbReference>
<keyword evidence="2 9" id="KW-0547">Nucleotide-binding</keyword>
<dbReference type="Pfam" id="PF00271">
    <property type="entry name" value="Helicase_C"/>
    <property type="match status" value="1"/>
</dbReference>
<dbReference type="SMART" id="SM00490">
    <property type="entry name" value="HELICc"/>
    <property type="match status" value="1"/>
</dbReference>
<dbReference type="InterPro" id="IPR001650">
    <property type="entry name" value="Helicase_C-like"/>
</dbReference>
<dbReference type="SUPFAM" id="SSF143517">
    <property type="entry name" value="TRCF domain-like"/>
    <property type="match status" value="1"/>
</dbReference>
<evidence type="ECO:0000256" key="8">
    <source>
        <dbReference type="ARBA" id="ARBA00023204"/>
    </source>
</evidence>
<dbReference type="Gene3D" id="3.40.50.11180">
    <property type="match status" value="1"/>
</dbReference>
<evidence type="ECO:0000313" key="12">
    <source>
        <dbReference type="EMBL" id="EAV39157.1"/>
    </source>
</evidence>
<dbReference type="SMART" id="SM00982">
    <property type="entry name" value="TRCF"/>
    <property type="match status" value="1"/>
</dbReference>
<dbReference type="InterPro" id="IPR004576">
    <property type="entry name" value="Mfd"/>
</dbReference>
<comment type="similarity">
    <text evidence="9">In the N-terminal section; belongs to the UvrB family.</text>
</comment>
<reference evidence="12 13" key="1">
    <citation type="submission" date="2006-11" db="EMBL/GenBank/DDBJ databases">
        <authorList>
            <consortium name="Laboratoire de Microbiologie (Universite Bourgogne)"/>
            <consortium name="GENOME Express"/>
            <consortium name="UMR Oenologie Ampelologie (Universite Bordeaux 2)"/>
            <person name="Guzzo J."/>
        </authorList>
    </citation>
    <scope>NUCLEOTIDE SEQUENCE [LARGE SCALE GENOMIC DNA]</scope>
    <source>
        <strain evidence="12 13">ATCC BAA-1163</strain>
    </source>
</reference>
<dbReference type="InterPro" id="IPR037235">
    <property type="entry name" value="TRCF-like_C_D7"/>
</dbReference>
<dbReference type="InterPro" id="IPR047112">
    <property type="entry name" value="RecG/Mfd"/>
</dbReference>
<dbReference type="PANTHER" id="PTHR47964:SF1">
    <property type="entry name" value="ATP-DEPENDENT DNA HELICASE HOMOLOG RECG, CHLOROPLASTIC"/>
    <property type="match status" value="1"/>
</dbReference>
<dbReference type="InterPro" id="IPR011545">
    <property type="entry name" value="DEAD/DEAH_box_helicase_dom"/>
</dbReference>
<comment type="caution">
    <text evidence="12">The sequence shown here is derived from an EMBL/GenBank/DDBJ whole genome shotgun (WGS) entry which is preliminary data.</text>
</comment>
<dbReference type="NCBIfam" id="TIGR00580">
    <property type="entry name" value="mfd"/>
    <property type="match status" value="1"/>
</dbReference>
<dbReference type="SUPFAM" id="SSF141259">
    <property type="entry name" value="CarD-like"/>
    <property type="match status" value="1"/>
</dbReference>
<dbReference type="GO" id="GO:0000716">
    <property type="term" value="P:transcription-coupled nucleotide-excision repair, DNA damage recognition"/>
    <property type="evidence" value="ECO:0007669"/>
    <property type="project" value="UniProtKB-UniRule"/>
</dbReference>
<dbReference type="SUPFAM" id="SSF52540">
    <property type="entry name" value="P-loop containing nucleoside triphosphate hydrolases"/>
    <property type="match status" value="4"/>
</dbReference>
<dbReference type="GO" id="GO:0005737">
    <property type="term" value="C:cytoplasm"/>
    <property type="evidence" value="ECO:0007669"/>
    <property type="project" value="UniProtKB-SubCell"/>
</dbReference>
<dbReference type="Proteomes" id="UP000003346">
    <property type="component" value="Unassembled WGS sequence"/>
</dbReference>
<dbReference type="InterPro" id="IPR005118">
    <property type="entry name" value="TRCF_C"/>
</dbReference>
<name>A0NK18_OENOE</name>
<dbReference type="Gene3D" id="3.90.1150.50">
    <property type="entry name" value="Transcription-repair-coupling factor, D7 domain"/>
    <property type="match status" value="1"/>
</dbReference>
<keyword evidence="4 9" id="KW-0378">Hydrolase</keyword>
<keyword evidence="1 9" id="KW-0963">Cytoplasm</keyword>
<dbReference type="GO" id="GO:0005524">
    <property type="term" value="F:ATP binding"/>
    <property type="evidence" value="ECO:0007669"/>
    <property type="project" value="UniProtKB-UniRule"/>
</dbReference>
<accession>A0NK18</accession>
<evidence type="ECO:0000256" key="3">
    <source>
        <dbReference type="ARBA" id="ARBA00022763"/>
    </source>
</evidence>
<dbReference type="CDD" id="cd17991">
    <property type="entry name" value="DEXHc_TRCF"/>
    <property type="match status" value="1"/>
</dbReference>
<evidence type="ECO:0000256" key="1">
    <source>
        <dbReference type="ARBA" id="ARBA00022490"/>
    </source>
</evidence>
<dbReference type="GO" id="GO:0006355">
    <property type="term" value="P:regulation of DNA-templated transcription"/>
    <property type="evidence" value="ECO:0007669"/>
    <property type="project" value="UniProtKB-UniRule"/>
</dbReference>
<keyword evidence="7 9" id="KW-0238">DNA-binding</keyword>
<gene>
    <name evidence="9 12" type="primary">mfd</name>
    <name evidence="12" type="ORF">OENOO_61036</name>
</gene>
<dbReference type="Pfam" id="PF17757">
    <property type="entry name" value="UvrB_inter"/>
    <property type="match status" value="1"/>
</dbReference>
<dbReference type="Pfam" id="PF03461">
    <property type="entry name" value="TRCF"/>
    <property type="match status" value="1"/>
</dbReference>
<dbReference type="GO" id="GO:0003684">
    <property type="term" value="F:damaged DNA binding"/>
    <property type="evidence" value="ECO:0007669"/>
    <property type="project" value="InterPro"/>
</dbReference>
<dbReference type="AlphaFoldDB" id="A0NK18"/>
<evidence type="ECO:0000313" key="13">
    <source>
        <dbReference type="Proteomes" id="UP000003346"/>
    </source>
</evidence>
<dbReference type="Pfam" id="PF00270">
    <property type="entry name" value="DEAD"/>
    <property type="match status" value="1"/>
</dbReference>
<keyword evidence="3 9" id="KW-0227">DNA damage</keyword>
<dbReference type="InterPro" id="IPR014001">
    <property type="entry name" value="Helicase_ATP-bd"/>
</dbReference>
<evidence type="ECO:0000259" key="10">
    <source>
        <dbReference type="PROSITE" id="PS51192"/>
    </source>
</evidence>
<dbReference type="InterPro" id="IPR036101">
    <property type="entry name" value="CarD-like/TRCF_RID_sf"/>
</dbReference>
<dbReference type="EMBL" id="AAUV01000056">
    <property type="protein sequence ID" value="EAV39157.1"/>
    <property type="molecule type" value="Genomic_DNA"/>
</dbReference>
<comment type="subcellular location">
    <subcellularLocation>
        <location evidence="9">Cytoplasm</location>
    </subcellularLocation>
</comment>
<organism evidence="12 13">
    <name type="scientific">Oenococcus oeni ATCC BAA-1163</name>
    <dbReference type="NCBI Taxonomy" id="379360"/>
    <lineage>
        <taxon>Bacteria</taxon>
        <taxon>Bacillati</taxon>
        <taxon>Bacillota</taxon>
        <taxon>Bacilli</taxon>
        <taxon>Lactobacillales</taxon>
        <taxon>Lactobacillaceae</taxon>
        <taxon>Oenococcus</taxon>
    </lineage>
</organism>
<evidence type="ECO:0000256" key="6">
    <source>
        <dbReference type="ARBA" id="ARBA00022840"/>
    </source>
</evidence>
<keyword evidence="6 9" id="KW-0067">ATP-binding</keyword>
<dbReference type="InterPro" id="IPR003711">
    <property type="entry name" value="CarD-like/TRCF_RID"/>
</dbReference>
<dbReference type="HAMAP" id="MF_00969">
    <property type="entry name" value="TRCF"/>
    <property type="match status" value="1"/>
</dbReference>
<dbReference type="GO" id="GO:0016787">
    <property type="term" value="F:hydrolase activity"/>
    <property type="evidence" value="ECO:0007669"/>
    <property type="project" value="UniProtKB-KW"/>
</dbReference>
<evidence type="ECO:0000256" key="5">
    <source>
        <dbReference type="ARBA" id="ARBA00022806"/>
    </source>
</evidence>
<dbReference type="PROSITE" id="PS51194">
    <property type="entry name" value="HELICASE_CTER"/>
    <property type="match status" value="1"/>
</dbReference>
<dbReference type="GO" id="GO:0003678">
    <property type="term" value="F:DNA helicase activity"/>
    <property type="evidence" value="ECO:0007669"/>
    <property type="project" value="TreeGrafter"/>
</dbReference>
<keyword evidence="5" id="KW-0347">Helicase</keyword>
<protein>
    <recommendedName>
        <fullName evidence="9">Transcription-repair-coupling factor</fullName>
        <shortName evidence="9">TRCF</shortName>
        <ecNumber evidence="9">3.6.4.-</ecNumber>
    </recommendedName>
</protein>
<dbReference type="Gene3D" id="2.40.10.170">
    <property type="match status" value="1"/>
</dbReference>
<dbReference type="SMART" id="SM01058">
    <property type="entry name" value="CarD_TRCF"/>
    <property type="match status" value="1"/>
</dbReference>
<evidence type="ECO:0000256" key="7">
    <source>
        <dbReference type="ARBA" id="ARBA00023125"/>
    </source>
</evidence>
<dbReference type="HOGENOM" id="CLU_005122_1_1_9"/>
<feature type="domain" description="Helicase C-terminal" evidence="11">
    <location>
        <begin position="837"/>
        <end position="987"/>
    </location>
</feature>
<proteinExistence type="inferred from homology"/>
<evidence type="ECO:0000256" key="4">
    <source>
        <dbReference type="ARBA" id="ARBA00022801"/>
    </source>
</evidence>
<dbReference type="PROSITE" id="PS51192">
    <property type="entry name" value="HELICASE_ATP_BIND_1"/>
    <property type="match status" value="1"/>
</dbReference>
<dbReference type="Gene3D" id="3.40.50.300">
    <property type="entry name" value="P-loop containing nucleotide triphosphate hydrolases"/>
    <property type="match status" value="2"/>
</dbReference>
<feature type="domain" description="Helicase ATP-binding" evidence="10">
    <location>
        <begin position="650"/>
        <end position="812"/>
    </location>
</feature>
<evidence type="ECO:0000256" key="9">
    <source>
        <dbReference type="HAMAP-Rule" id="MF_00969"/>
    </source>
</evidence>
<dbReference type="EC" id="3.6.4.-" evidence="9"/>
<evidence type="ECO:0000259" key="11">
    <source>
        <dbReference type="PROSITE" id="PS51194"/>
    </source>
</evidence>
<dbReference type="Pfam" id="PF02559">
    <property type="entry name" value="CarD_TRCF_RID"/>
    <property type="match status" value="1"/>
</dbReference>
<dbReference type="InterPro" id="IPR027417">
    <property type="entry name" value="P-loop_NTPase"/>
</dbReference>
<evidence type="ECO:0000256" key="2">
    <source>
        <dbReference type="ARBA" id="ARBA00022741"/>
    </source>
</evidence>
<comment type="similarity">
    <text evidence="9">In the C-terminal section; belongs to the helicase family. RecG subfamily.</text>
</comment>
<dbReference type="InterPro" id="IPR041471">
    <property type="entry name" value="UvrB_inter"/>
</dbReference>
<comment type="function">
    <text evidence="9">Couples transcription and DNA repair by recognizing RNA polymerase (RNAP) stalled at DNA lesions. Mediates ATP-dependent release of RNAP and its truncated transcript from the DNA, and recruitment of nucleotide excision repair machinery to the damaged site.</text>
</comment>
<sequence length="1189" mass="135209">MMMHSLTDFISRLPLIEKIVSNQADQTSTQLISGVNDTPKAALAAGVFVRLKAEKSSKKILLLTDTQFRADQLTSDLEALLEDENVFEMQSEESLATETAVASRDADLSRVLALRALLSKENSIVVVPLSGLSRRYPDPEFFQQAVLDFKIANSYPQEQLAKKLIEMGYNKQTLVANPGEFSVRGEIVDIYPINFDEPIRLDFFDDELESMRTFDADSQKSLNKIKQASVSPVSDFLLPRAEFSDGLKQLEQAFVDYRNKLKGAEKKKLTEFFNPLLEAAKHFSYGHELLPFSEFFLKHSIFEYLQSEDLILIDDFARINDQTNIQEKKNAEWITDRLREFKLLPDLKVKIDGINLIKKSQQKLSKKIQKFVNPKIYLSNLTRGLAGITFTSRTQLITRQMQQYFGQMPALKLDLESYRKRDFTVLLQASNRERLLSLQRTLHDFGMNFAITDDILTGTAQLQIGSLSHGFELPEEKIVVMTETELFAKVKKRVPRHQTFSNAEKITSYTELKTGDYVVHVNHGIGRYEGLTTLEANGGKQDYITIAYAQKAKIFVPVTHLNLVQKYIGAADGRPKVNSLNSTDWAKTKRRVTAKVEDIADELIALYSKREGEVGYAFSVDDQRQQEFDDGFAYPETVDQLRSIKEIKSDMENKKPMDRLLVGDVGFGKTEVAFRAAFKAIEDHKQVAFLTPTTILSQQHYQTAIERFSDFPEIKIAMLSRFNTAGQNKEVIKKLKAHQLDMVIGTHRLLSKDVAFDDLGLLIIDEEQRFGVKHKEKIKQLRANVDVLTLTATPIPRTLDMALVGARDLSVLETPPANRFPIQTYVLEENWPVIAYAIEKELSRGGQTFFLHNRVQDIERTVGEIQRIVPDANVGYIHGQMNETQLEDVLMDFLNGIYDVLVTTTIIETGVDIPNANTLIVENSERFGLSQLYQLRGRIGRSNRLAYAYFTYPGDRQPTEDAQKRLEAIRDFTELGSGFKLAMRDLSIRGAGDLLGKQQHGFIDSVGYELYQQMLQEAVSQKQGKDKKVMQTNAEIVLNIEALLPDSYVNDSSQKVELYQRIRKSRTDEQFNEVRQDLIDRFGPIPEVVDNLFALAHLKNATDAANVINLHGDDSQIRIIFSRRASQILAGETIFKTLKGLPYKVRVKAVDDQKLQLTVILNEDEKLVYIDKITKYLELVYKELKNALG</sequence>
<keyword evidence="8 9" id="KW-0234">DNA repair</keyword>